<feature type="region of interest" description="Disordered" evidence="1">
    <location>
        <begin position="1"/>
        <end position="194"/>
    </location>
</feature>
<feature type="compositionally biased region" description="Polar residues" evidence="1">
    <location>
        <begin position="373"/>
        <end position="385"/>
    </location>
</feature>
<feature type="region of interest" description="Disordered" evidence="1">
    <location>
        <begin position="522"/>
        <end position="555"/>
    </location>
</feature>
<name>A0A854QKD2_CRYNE</name>
<proteinExistence type="predicted"/>
<dbReference type="Proteomes" id="UP000199727">
    <property type="component" value="Unassembled WGS sequence"/>
</dbReference>
<feature type="region of interest" description="Disordered" evidence="1">
    <location>
        <begin position="337"/>
        <end position="510"/>
    </location>
</feature>
<reference evidence="2 3" key="1">
    <citation type="submission" date="2017-06" db="EMBL/GenBank/DDBJ databases">
        <title>Global population genomics of the pathogenic fungus Cryptococcus neoformans var. grubii.</title>
        <authorList>
            <person name="Cuomo C."/>
            <person name="Litvintseva A."/>
            <person name="Chen Y."/>
            <person name="Young S."/>
            <person name="Zeng Q."/>
            <person name="Chapman S."/>
            <person name="Gujja S."/>
            <person name="Saif S."/>
            <person name="Birren B."/>
        </authorList>
    </citation>
    <scope>NUCLEOTIDE SEQUENCE [LARGE SCALE GENOMIC DNA]</scope>
    <source>
        <strain evidence="2 3">Tu259-1</strain>
    </source>
</reference>
<feature type="compositionally biased region" description="Polar residues" evidence="1">
    <location>
        <begin position="405"/>
        <end position="415"/>
    </location>
</feature>
<organism evidence="2 3">
    <name type="scientific">Cryptococcus neoformans Tu259-1</name>
    <dbReference type="NCBI Taxonomy" id="1230072"/>
    <lineage>
        <taxon>Eukaryota</taxon>
        <taxon>Fungi</taxon>
        <taxon>Dikarya</taxon>
        <taxon>Basidiomycota</taxon>
        <taxon>Agaricomycotina</taxon>
        <taxon>Tremellomycetes</taxon>
        <taxon>Tremellales</taxon>
        <taxon>Cryptococcaceae</taxon>
        <taxon>Cryptococcus</taxon>
        <taxon>Cryptococcus neoformans species complex</taxon>
    </lineage>
</organism>
<feature type="compositionally biased region" description="Basic and acidic residues" evidence="1">
    <location>
        <begin position="287"/>
        <end position="296"/>
    </location>
</feature>
<sequence length="664" mass="70436">MPSPKSPLSVHPANPIHSRNGHHKRVPRPLAPPGQQVPATDAPGHATEAEETGMAMAVGMVPSPAGPMRTLAEAYADAHTHLHPYPNPPPPAAPPSAPRPSETIPAKDTRERERERERERDRDREKKPLFDWLARKLTTAGRRPSLPEATTSLKQPRSRTRLTSMPKPRALGLSGGREEKDAGRGESLPRMSRADTFPSVSFSISSAANTLDRERRREANNPYPSLPLGQGVRGRHKQGFMDDATTLSTTLSGGYSAENDGASGSGHGTASRRSSQSGVLDGFEEGESGRADDDASLRPFPPSVRGSPTLSSYRSRSNSMLHHSVYRRTMYSVSSAGGLDEDRASYDGSEEDADENEHGADGERGRQRRVSRDGSTSTKPTTCISFDSGPGIAHIAQGPHRNTSHRSASQHSLTQMGGGESIPDIHTSEMSTPVPPTSPTFTSPASPPQPVLGLLQAPKHTNPHPGHNPHPSSPPDPDASTLTLASSHFALPHTPGAGGTRSRDNWPSSVVTSPSVLTWAESSSTPLSAAGGVERERDRDRSAAEYPPSIQNMGHLSFNAPSVSVSLRGGIRGISGERGEGGRADRDASVRAVRRKGSWESYESRWSWRGAGAGAGPGAGPSNVGTSQMAGVMANGERDKGVAGANEGKELERVPESPSVVAVK</sequence>
<dbReference type="OrthoDB" id="2565314at2759"/>
<feature type="compositionally biased region" description="Polar residues" evidence="1">
    <location>
        <begin position="306"/>
        <end position="317"/>
    </location>
</feature>
<feature type="compositionally biased region" description="Basic and acidic residues" evidence="1">
    <location>
        <begin position="105"/>
        <end position="129"/>
    </location>
</feature>
<feature type="compositionally biased region" description="Pro residues" evidence="1">
    <location>
        <begin position="85"/>
        <end position="98"/>
    </location>
</feature>
<feature type="region of interest" description="Disordered" evidence="1">
    <location>
        <begin position="208"/>
        <end position="236"/>
    </location>
</feature>
<evidence type="ECO:0000313" key="3">
    <source>
        <dbReference type="Proteomes" id="UP000199727"/>
    </source>
</evidence>
<comment type="caution">
    <text evidence="2">The sequence shown here is derived from an EMBL/GenBank/DDBJ whole genome shotgun (WGS) entry which is preliminary data.</text>
</comment>
<feature type="compositionally biased region" description="Basic and acidic residues" evidence="1">
    <location>
        <begin position="356"/>
        <end position="365"/>
    </location>
</feature>
<gene>
    <name evidence="2" type="ORF">C361_01137</name>
</gene>
<dbReference type="EMBL" id="AMKT01000020">
    <property type="protein sequence ID" value="OXG27335.1"/>
    <property type="molecule type" value="Genomic_DNA"/>
</dbReference>
<accession>A0A854QKD2</accession>
<feature type="region of interest" description="Disordered" evidence="1">
    <location>
        <begin position="609"/>
        <end position="628"/>
    </location>
</feature>
<evidence type="ECO:0000313" key="2">
    <source>
        <dbReference type="EMBL" id="OXG27335.1"/>
    </source>
</evidence>
<feature type="region of interest" description="Disordered" evidence="1">
    <location>
        <begin position="251"/>
        <end position="317"/>
    </location>
</feature>
<feature type="compositionally biased region" description="Basic and acidic residues" evidence="1">
    <location>
        <begin position="636"/>
        <end position="655"/>
    </location>
</feature>
<feature type="region of interest" description="Disordered" evidence="1">
    <location>
        <begin position="633"/>
        <end position="664"/>
    </location>
</feature>
<feature type="compositionally biased region" description="Pro residues" evidence="1">
    <location>
        <begin position="466"/>
        <end position="477"/>
    </location>
</feature>
<evidence type="ECO:0000256" key="1">
    <source>
        <dbReference type="SAM" id="MobiDB-lite"/>
    </source>
</evidence>
<dbReference type="AlphaFoldDB" id="A0A854QKD2"/>
<protein>
    <submittedName>
        <fullName evidence="2">Uncharacterized protein</fullName>
    </submittedName>
</protein>
<feature type="compositionally biased region" description="Basic and acidic residues" evidence="1">
    <location>
        <begin position="533"/>
        <end position="543"/>
    </location>
</feature>